<organism evidence="1 2">
    <name type="scientific">Bacteroides fragilis str. 2-F-2 #4</name>
    <dbReference type="NCBI Taxonomy" id="1339280"/>
    <lineage>
        <taxon>Bacteria</taxon>
        <taxon>Pseudomonadati</taxon>
        <taxon>Bacteroidota</taxon>
        <taxon>Bacteroidia</taxon>
        <taxon>Bacteroidales</taxon>
        <taxon>Bacteroidaceae</taxon>
        <taxon>Bacteroides</taxon>
    </lineage>
</organism>
<dbReference type="PATRIC" id="fig|1339280.3.peg.3619"/>
<protein>
    <submittedName>
        <fullName evidence="1">Uncharacterized protein</fullName>
    </submittedName>
</protein>
<dbReference type="Gene3D" id="2.40.70.10">
    <property type="entry name" value="Acid Proteases"/>
    <property type="match status" value="1"/>
</dbReference>
<reference evidence="1 2" key="1">
    <citation type="submission" date="2014-02" db="EMBL/GenBank/DDBJ databases">
        <authorList>
            <person name="Sears C."/>
            <person name="Carroll K."/>
            <person name="Sack B.R."/>
            <person name="Qadri F."/>
            <person name="Myers L.L."/>
            <person name="Chung G.-T."/>
            <person name="Escheverria P."/>
            <person name="Fraser C.M."/>
            <person name="Sadzewicz L."/>
            <person name="Shefchek K.A."/>
            <person name="Tallon L."/>
            <person name="Das S.P."/>
            <person name="Daugherty S."/>
            <person name="Mongodin E.F."/>
        </authorList>
    </citation>
    <scope>NUCLEOTIDE SEQUENCE [LARGE SCALE GENOMIC DNA]</scope>
    <source>
        <strain evidence="1 2">2-F-2 #4</strain>
    </source>
</reference>
<dbReference type="Proteomes" id="UP000022272">
    <property type="component" value="Unassembled WGS sequence"/>
</dbReference>
<evidence type="ECO:0000313" key="2">
    <source>
        <dbReference type="Proteomes" id="UP000022272"/>
    </source>
</evidence>
<gene>
    <name evidence="1" type="ORF">M076_3780</name>
</gene>
<dbReference type="InterPro" id="IPR021109">
    <property type="entry name" value="Peptidase_aspartic_dom_sf"/>
</dbReference>
<name>A0A016A7N1_BACFG</name>
<evidence type="ECO:0000313" key="1">
    <source>
        <dbReference type="EMBL" id="EXZ43099.1"/>
    </source>
</evidence>
<accession>A0A016A7N1</accession>
<comment type="caution">
    <text evidence="1">The sequence shown here is derived from an EMBL/GenBank/DDBJ whole genome shotgun (WGS) entry which is preliminary data.</text>
</comment>
<dbReference type="EMBL" id="JGDM01000082">
    <property type="protein sequence ID" value="EXZ43099.1"/>
    <property type="molecule type" value="Genomic_DNA"/>
</dbReference>
<proteinExistence type="predicted"/>
<sequence>MKIIEFEDHTTATGKKRMAIANELKLGNLLIKNVQFNLTEGNDIILGNSLLRLIPQFSIESQKLVLMQQVQSFTNAKQYPLLLINYTFCFRDPDDDTQKYSIGNPTPYTRKITLQDLCKSSGKIVFDMKDMKLLKIN</sequence>
<dbReference type="AlphaFoldDB" id="A0A016A7N1"/>